<keyword evidence="3" id="KW-1185">Reference proteome</keyword>
<dbReference type="PANTHER" id="PTHR13812">
    <property type="entry name" value="KETIMINE REDUCTASE MU-CRYSTALLIN"/>
    <property type="match status" value="1"/>
</dbReference>
<evidence type="ECO:0000313" key="3">
    <source>
        <dbReference type="Proteomes" id="UP000216885"/>
    </source>
</evidence>
<proteinExistence type="inferred from homology"/>
<dbReference type="GO" id="GO:0016491">
    <property type="term" value="F:oxidoreductase activity"/>
    <property type="evidence" value="ECO:0007669"/>
    <property type="project" value="UniProtKB-ARBA"/>
</dbReference>
<dbReference type="AlphaFoldDB" id="A0A261U667"/>
<dbReference type="FunFam" id="3.40.50.720:FF:000311">
    <property type="entry name" value="Ornithine cyclodeaminase"/>
    <property type="match status" value="1"/>
</dbReference>
<dbReference type="InterPro" id="IPR036291">
    <property type="entry name" value="NAD(P)-bd_dom_sf"/>
</dbReference>
<dbReference type="GO" id="GO:0005737">
    <property type="term" value="C:cytoplasm"/>
    <property type="evidence" value="ECO:0007669"/>
    <property type="project" value="TreeGrafter"/>
</dbReference>
<dbReference type="SUPFAM" id="SSF51735">
    <property type="entry name" value="NAD(P)-binding Rossmann-fold domains"/>
    <property type="match status" value="1"/>
</dbReference>
<dbReference type="Proteomes" id="UP000216885">
    <property type="component" value="Unassembled WGS sequence"/>
</dbReference>
<dbReference type="InterPro" id="IPR023401">
    <property type="entry name" value="ODC_N"/>
</dbReference>
<evidence type="ECO:0000313" key="2">
    <source>
        <dbReference type="EMBL" id="OZI57428.1"/>
    </source>
</evidence>
<dbReference type="GO" id="GO:0019752">
    <property type="term" value="P:carboxylic acid metabolic process"/>
    <property type="evidence" value="ECO:0007669"/>
    <property type="project" value="UniProtKB-ARBA"/>
</dbReference>
<evidence type="ECO:0000256" key="1">
    <source>
        <dbReference type="ARBA" id="ARBA00008903"/>
    </source>
</evidence>
<dbReference type="RefSeq" id="WP_094820385.1">
    <property type="nucleotide sequence ID" value="NZ_NEVO01000005.1"/>
</dbReference>
<dbReference type="NCBIfam" id="NF004793">
    <property type="entry name" value="PRK06141.1"/>
    <property type="match status" value="1"/>
</dbReference>
<sequence length="310" mass="33594">MRIFDSNTTAERLAFNALIPAIRQMFIETCVVPRRHIHTINEREQTTDTLLIMPAWQDGKYLGIKHVTIFPENAKQGKSGLFSTYTLFDATNGQPLAIIDGDQITVRRTAAASALAASYLARQDATDMLIVGAGNVARALAPAYAAIRPIQKVSVWNINPEKADSLAQQLCAEGFDAHSVTDLRSAVEQADIVSCATLSRAPLIQRAWLQPGTHLDLIGSFQPAMRESDDETFADTSVFIDTTEALEKSGDLLSPIMNGRFDAASVQATLEDLCNGVHQGRRSADEITVYKAVGTASEDLAAAILVYQAA</sequence>
<comment type="similarity">
    <text evidence="1">Belongs to the ornithine cyclodeaminase/mu-crystallin family.</text>
</comment>
<organism evidence="2 3">
    <name type="scientific">Bordetella genomosp. 4</name>
    <dbReference type="NCBI Taxonomy" id="463044"/>
    <lineage>
        <taxon>Bacteria</taxon>
        <taxon>Pseudomonadati</taxon>
        <taxon>Pseudomonadota</taxon>
        <taxon>Betaproteobacteria</taxon>
        <taxon>Burkholderiales</taxon>
        <taxon>Alcaligenaceae</taxon>
        <taxon>Bordetella</taxon>
    </lineage>
</organism>
<accession>A0A261U667</accession>
<dbReference type="PANTHER" id="PTHR13812:SF19">
    <property type="entry name" value="KETIMINE REDUCTASE MU-CRYSTALLIN"/>
    <property type="match status" value="1"/>
</dbReference>
<dbReference type="PIRSF" id="PIRSF001439">
    <property type="entry name" value="CryM"/>
    <property type="match status" value="1"/>
</dbReference>
<protein>
    <submittedName>
        <fullName evidence="2">Ornithine cyclodeaminase</fullName>
    </submittedName>
</protein>
<comment type="caution">
    <text evidence="2">The sequence shown here is derived from an EMBL/GenBank/DDBJ whole genome shotgun (WGS) entry which is preliminary data.</text>
</comment>
<dbReference type="InterPro" id="IPR003462">
    <property type="entry name" value="ODC_Mu_crystall"/>
</dbReference>
<dbReference type="OrthoDB" id="5293744at2"/>
<reference evidence="2 3" key="1">
    <citation type="submission" date="2017-05" db="EMBL/GenBank/DDBJ databases">
        <title>Complete and WGS of Bordetella genogroups.</title>
        <authorList>
            <person name="Spilker T."/>
            <person name="LiPuma J."/>
        </authorList>
    </citation>
    <scope>NUCLEOTIDE SEQUENCE [LARGE SCALE GENOMIC DNA]</scope>
    <source>
        <strain evidence="2 3">AU9919</strain>
    </source>
</reference>
<dbReference type="Pfam" id="PF02423">
    <property type="entry name" value="OCD_Mu_crystall"/>
    <property type="match status" value="1"/>
</dbReference>
<dbReference type="EMBL" id="NEVQ01000012">
    <property type="protein sequence ID" value="OZI57428.1"/>
    <property type="molecule type" value="Genomic_DNA"/>
</dbReference>
<dbReference type="Gene3D" id="3.30.1780.10">
    <property type="entry name" value="ornithine cyclodeaminase, domain 1"/>
    <property type="match status" value="1"/>
</dbReference>
<dbReference type="Gene3D" id="3.40.50.720">
    <property type="entry name" value="NAD(P)-binding Rossmann-like Domain"/>
    <property type="match status" value="1"/>
</dbReference>
<name>A0A261U667_9BORD</name>
<gene>
    <name evidence="2" type="ORF">CAL20_08505</name>
</gene>